<gene>
    <name evidence="1" type="ORF">FZO89_13510</name>
</gene>
<protein>
    <recommendedName>
        <fullName evidence="3">Filamentous hemagglutinin</fullName>
    </recommendedName>
</protein>
<dbReference type="Proteomes" id="UP000324973">
    <property type="component" value="Unassembled WGS sequence"/>
</dbReference>
<evidence type="ECO:0008006" key="3">
    <source>
        <dbReference type="Google" id="ProtNLM"/>
    </source>
</evidence>
<reference evidence="1 2" key="1">
    <citation type="submission" date="2019-08" db="EMBL/GenBank/DDBJ databases">
        <title>Luteimonas viscosus sp. nov., isolated from soil of a sunflower field.</title>
        <authorList>
            <person name="Jianli Z."/>
            <person name="Ying Z."/>
        </authorList>
    </citation>
    <scope>NUCLEOTIDE SEQUENCE [LARGE SCALE GENOMIC DNA]</scope>
    <source>
        <strain evidence="1 2">XBU10</strain>
    </source>
</reference>
<accession>A0A5D4XRB7</accession>
<comment type="caution">
    <text evidence="1">The sequence shown here is derived from an EMBL/GenBank/DDBJ whole genome shotgun (WGS) entry which is preliminary data.</text>
</comment>
<dbReference type="EMBL" id="VTFT01000001">
    <property type="protein sequence ID" value="TYT27196.1"/>
    <property type="molecule type" value="Genomic_DNA"/>
</dbReference>
<organism evidence="1 2">
    <name type="scientific">Luteimonas viscosa</name>
    <dbReference type="NCBI Taxonomy" id="1132694"/>
    <lineage>
        <taxon>Bacteria</taxon>
        <taxon>Pseudomonadati</taxon>
        <taxon>Pseudomonadota</taxon>
        <taxon>Gammaproteobacteria</taxon>
        <taxon>Lysobacterales</taxon>
        <taxon>Lysobacteraceae</taxon>
        <taxon>Luteimonas</taxon>
    </lineage>
</organism>
<keyword evidence="2" id="KW-1185">Reference proteome</keyword>
<sequence length="326" mass="33652">MATAMGVFDSIGNGLSQVGGVFKGAGETLWETGKGVVDLGVGVARTGYDLSGAGVITDAYEDLTGQDAADWLPSAERGGERLEGAFETAATIARNPGLLVDAVVEPIVDDWNNGNYGEAIGRGLTEAVLVVVGTKGVDKAARGGRVADAASDVADAARTGARIDNAVPLTRTQIDDISALAKGSRPDPAEYLPAQYISDHLALFEGGATRFQLKSGLDKYGPGQVDGTSFVMTRSQADELLAATNGDPRALERALGLPEGQLDGNTLMRVDFDDPAELDLRMPSGNEAGANDKWIPGGRLPDGSAEAVIDVAGIPPARYSATPVDP</sequence>
<proteinExistence type="predicted"/>
<evidence type="ECO:0000313" key="2">
    <source>
        <dbReference type="Proteomes" id="UP000324973"/>
    </source>
</evidence>
<name>A0A5D4XRB7_9GAMM</name>
<evidence type="ECO:0000313" key="1">
    <source>
        <dbReference type="EMBL" id="TYT27196.1"/>
    </source>
</evidence>
<dbReference type="AlphaFoldDB" id="A0A5D4XRB7"/>
<dbReference type="OrthoDB" id="7182479at2"/>
<dbReference type="RefSeq" id="WP_149103750.1">
    <property type="nucleotide sequence ID" value="NZ_VTFT01000001.1"/>
</dbReference>